<name>A0A2T5BRF5_9RHOB</name>
<evidence type="ECO:0008006" key="3">
    <source>
        <dbReference type="Google" id="ProtNLM"/>
    </source>
</evidence>
<gene>
    <name evidence="1" type="ORF">C8N32_110122</name>
</gene>
<keyword evidence="2" id="KW-1185">Reference proteome</keyword>
<evidence type="ECO:0000313" key="2">
    <source>
        <dbReference type="Proteomes" id="UP000243859"/>
    </source>
</evidence>
<dbReference type="Proteomes" id="UP000243859">
    <property type="component" value="Unassembled WGS sequence"/>
</dbReference>
<proteinExistence type="predicted"/>
<dbReference type="RefSeq" id="WP_146159701.1">
    <property type="nucleotide sequence ID" value="NZ_NHSI01000059.1"/>
</dbReference>
<dbReference type="OrthoDB" id="7677963at2"/>
<dbReference type="EMBL" id="QAAA01000010">
    <property type="protein sequence ID" value="PTN01840.1"/>
    <property type="molecule type" value="Genomic_DNA"/>
</dbReference>
<evidence type="ECO:0000313" key="1">
    <source>
        <dbReference type="EMBL" id="PTN01840.1"/>
    </source>
</evidence>
<comment type="caution">
    <text evidence="1">The sequence shown here is derived from an EMBL/GenBank/DDBJ whole genome shotgun (WGS) entry which is preliminary data.</text>
</comment>
<protein>
    <recommendedName>
        <fullName evidence="3">SUKH-4 immunity protein of toxin-antitoxin system</fullName>
    </recommendedName>
</protein>
<reference evidence="1 2" key="1">
    <citation type="submission" date="2018-04" db="EMBL/GenBank/DDBJ databases">
        <title>Genomic Encyclopedia of Archaeal and Bacterial Type Strains, Phase II (KMG-II): from individual species to whole genera.</title>
        <authorList>
            <person name="Goeker M."/>
        </authorList>
    </citation>
    <scope>NUCLEOTIDE SEQUENCE [LARGE SCALE GENOMIC DNA]</scope>
    <source>
        <strain evidence="1 2">DSM 18064</strain>
    </source>
</reference>
<organism evidence="1 2">
    <name type="scientific">Rhodovulum imhoffii</name>
    <dbReference type="NCBI Taxonomy" id="365340"/>
    <lineage>
        <taxon>Bacteria</taxon>
        <taxon>Pseudomonadati</taxon>
        <taxon>Pseudomonadota</taxon>
        <taxon>Alphaproteobacteria</taxon>
        <taxon>Rhodobacterales</taxon>
        <taxon>Paracoccaceae</taxon>
        <taxon>Rhodovulum</taxon>
    </lineage>
</organism>
<accession>A0A2T5BRF5</accession>
<dbReference type="AlphaFoldDB" id="A0A2T5BRF5"/>
<sequence>MIMNLDDALLFYAEREEKFASFGATILKRRSRQLDGLNAVVEKLGLPASFARCADELCMERVSLGYFDLCPGDPESLCSSLLALNGDTRNPSLPDNLLSVAGFDADIIAVAKGEPHHVNGTVFYVDVTSSPIPQVTAISDSFSDFLVLASALDQVILEGRDDPEAAINQLALNLGYAGYADKWQLIASMAV</sequence>